<keyword evidence="4 6" id="KW-0472">Membrane</keyword>
<comment type="pathway">
    <text evidence="6">Cofactor biosynthesis; ubiquinone biosynthesis.</text>
</comment>
<evidence type="ECO:0000313" key="8">
    <source>
        <dbReference type="Proteomes" id="UP000009136"/>
    </source>
</evidence>
<dbReference type="InterPro" id="IPR027540">
    <property type="entry name" value="Coq4_euk"/>
</dbReference>
<dbReference type="GO" id="GO:0031314">
    <property type="term" value="C:extrinsic component of mitochondrial inner membrane"/>
    <property type="evidence" value="ECO:0007669"/>
    <property type="project" value="UniProtKB-UniRule"/>
</dbReference>
<evidence type="ECO:0000313" key="7">
    <source>
        <dbReference type="Ensembl" id="ENSBTAP00000006120.5"/>
    </source>
</evidence>
<dbReference type="CTD" id="51117"/>
<protein>
    <recommendedName>
        <fullName evidence="6">Ubiquinone biosynthesis protein COQ4 homolog, mitochondrial</fullName>
    </recommendedName>
    <alternativeName>
        <fullName evidence="6">4-hydroxy-3-methoxy-5-polyprenylbenzoate decarboxylase</fullName>
        <ecNumber evidence="6">4.1.1.130</ecNumber>
    </alternativeName>
    <alternativeName>
        <fullName evidence="6">Coenzyme Q biosynthesis protein 4 homolog</fullName>
    </alternativeName>
</protein>
<keyword evidence="2 6" id="KW-0999">Mitochondrion inner membrane</keyword>
<reference evidence="7" key="2">
    <citation type="submission" date="2025-08" db="UniProtKB">
        <authorList>
            <consortium name="Ensembl"/>
        </authorList>
    </citation>
    <scope>IDENTIFICATION</scope>
    <source>
        <strain evidence="7">Hereford</strain>
    </source>
</reference>
<dbReference type="GO" id="GO:0120539">
    <property type="term" value="F:4-hydroxy-3-methoxy-5-polyprenylbenzoate decarboxylase activity"/>
    <property type="evidence" value="ECO:0007669"/>
    <property type="project" value="UniProtKB-EC"/>
</dbReference>
<feature type="binding site" evidence="6">
    <location>
        <position position="172"/>
    </location>
    <ligand>
        <name>Zn(2+)</name>
        <dbReference type="ChEBI" id="CHEBI:29105"/>
    </ligand>
</feature>
<feature type="binding site" evidence="6">
    <location>
        <position position="171"/>
    </location>
    <ligand>
        <name>Zn(2+)</name>
        <dbReference type="ChEBI" id="CHEBI:29105"/>
    </ligand>
</feature>
<keyword evidence="5 6" id="KW-0456">Lyase</keyword>
<dbReference type="RefSeq" id="XP_005213302.1">
    <property type="nucleotide sequence ID" value="XM_005213245.5"/>
</dbReference>
<sequence>MATLLRGVLRPLYAFRGGPGPPAGVPFRAVSHGTGLLYPEHIPTSVLQKVLLAAGSAGMALYDPYRHDMVAVLGETTGRRTLKVLRDQMKRDPEGAQILQERPRISLSTLDMGKLRSLPEGSFGRAYLHFLDVNVASGRGMTRVSPDTRAPTRFVDDEELAYVIQRYREIHDMLHALLGMPTNILGEIVVKWFEAVQTGLPMCVLSALFGPIRLSAQSLQLLISELIPWAVENGRRAPCVLNVYYERRWEQPLQALRQELGITEPPLRVEGLV</sequence>
<gene>
    <name evidence="6 7 9" type="primary">COQ4</name>
</gene>
<comment type="function">
    <text evidence="6">Lyase that catalyzes the C1-decarboxylation of 4-hydroxy-3-methoxy-5-(all-trans-decaprenyl)benzoic acid into 2-methoxy-6-(all-trans-decaprenyl)phenol during ubiquinone biosynthesis.</text>
</comment>
<keyword evidence="1 6" id="KW-0831">Ubiquinone biosynthesis</keyword>
<proteinExistence type="inferred from homology"/>
<evidence type="ECO:0000256" key="5">
    <source>
        <dbReference type="ARBA" id="ARBA00023239"/>
    </source>
</evidence>
<reference evidence="7" key="3">
    <citation type="submission" date="2025-09" db="UniProtKB">
        <authorList>
            <consortium name="Ensembl"/>
        </authorList>
    </citation>
    <scope>IDENTIFICATION</scope>
    <source>
        <strain evidence="7">Hereford</strain>
    </source>
</reference>
<dbReference type="Ensembl" id="ENSBTAT00000006120.7">
    <property type="protein sequence ID" value="ENSBTAP00000006120.5"/>
    <property type="gene ID" value="ENSBTAG00000004664.9"/>
</dbReference>
<dbReference type="VGNC" id="VGNC:59211">
    <property type="gene designation" value="COQ4"/>
</dbReference>
<keyword evidence="6" id="KW-0479">Metal-binding</keyword>
<reference evidence="7" key="1">
    <citation type="submission" date="2018-03" db="EMBL/GenBank/DDBJ databases">
        <title>ARS-UCD1.2.</title>
        <authorList>
            <person name="Rosen B.D."/>
            <person name="Bickhart D.M."/>
            <person name="Koren S."/>
            <person name="Schnabel R.D."/>
            <person name="Hall R."/>
            <person name="Zimin A."/>
            <person name="Dreischer C."/>
            <person name="Schultheiss S."/>
            <person name="Schroeder S.G."/>
            <person name="Elsik C.G."/>
            <person name="Couldrey C."/>
            <person name="Liu G.E."/>
            <person name="Van Tassell C.P."/>
            <person name="Phillippy A.M."/>
            <person name="Smith T.P.L."/>
            <person name="Medrano J.F."/>
        </authorList>
    </citation>
    <scope>NUCLEOTIDE SEQUENCE [LARGE SCALE GENOMIC DNA]</scope>
    <source>
        <strain evidence="7">Hereford</strain>
    </source>
</reference>
<dbReference type="OrthoDB" id="4249at2759"/>
<organism evidence="7 8">
    <name type="scientific">Bos taurus</name>
    <name type="common">Bovine</name>
    <dbReference type="NCBI Taxonomy" id="9913"/>
    <lineage>
        <taxon>Eukaryota</taxon>
        <taxon>Metazoa</taxon>
        <taxon>Chordata</taxon>
        <taxon>Craniata</taxon>
        <taxon>Vertebrata</taxon>
        <taxon>Euteleostomi</taxon>
        <taxon>Mammalia</taxon>
        <taxon>Eutheria</taxon>
        <taxon>Laurasiatheria</taxon>
        <taxon>Artiodactyla</taxon>
        <taxon>Ruminantia</taxon>
        <taxon>Pecora</taxon>
        <taxon>Bovidae</taxon>
        <taxon>Bovinae</taxon>
        <taxon>Bos</taxon>
    </lineage>
</organism>
<evidence type="ECO:0000256" key="1">
    <source>
        <dbReference type="ARBA" id="ARBA00022688"/>
    </source>
</evidence>
<feature type="binding site" evidence="6">
    <location>
        <position position="187"/>
    </location>
    <ligand>
        <name>Zn(2+)</name>
        <dbReference type="ChEBI" id="CHEBI:29105"/>
    </ligand>
</feature>
<dbReference type="GO" id="GO:0008270">
    <property type="term" value="F:zinc ion binding"/>
    <property type="evidence" value="ECO:0007669"/>
    <property type="project" value="UniProtKB-UniRule"/>
</dbReference>
<keyword evidence="6" id="KW-0862">Zinc</keyword>
<dbReference type="InterPro" id="IPR007715">
    <property type="entry name" value="Coq4"/>
</dbReference>
<dbReference type="EC" id="4.1.1.130" evidence="6"/>
<comment type="cofactor">
    <cofactor evidence="6">
        <name>Zn(2+)</name>
        <dbReference type="ChEBI" id="CHEBI:29105"/>
    </cofactor>
</comment>
<feature type="binding site" evidence="6">
    <location>
        <position position="175"/>
    </location>
    <ligand>
        <name>Zn(2+)</name>
        <dbReference type="ChEBI" id="CHEBI:29105"/>
    </ligand>
</feature>
<dbReference type="PANTHER" id="PTHR12922">
    <property type="entry name" value="UBIQUINONE BIOSYNTHESIS PROTEIN"/>
    <property type="match status" value="1"/>
</dbReference>
<dbReference type="HAMAP" id="MF_03111">
    <property type="entry name" value="Coq4"/>
    <property type="match status" value="1"/>
</dbReference>
<evidence type="ECO:0000256" key="4">
    <source>
        <dbReference type="ARBA" id="ARBA00023136"/>
    </source>
</evidence>
<dbReference type="Bgee" id="ENSBTAG00000004664">
    <property type="expression patterns" value="Expressed in corpus luteum and 107 other cell types or tissues"/>
</dbReference>
<dbReference type="VEuPathDB" id="HostDB:ENSBTAG00000004664"/>
<dbReference type="RefSeq" id="NP_001421676.1">
    <property type="nucleotide sequence ID" value="NM_001434747.1"/>
</dbReference>
<dbReference type="GO" id="GO:0110142">
    <property type="term" value="C:ubiquinone biosynthesis complex"/>
    <property type="evidence" value="ECO:0007669"/>
    <property type="project" value="Ensembl"/>
</dbReference>
<comment type="similarity">
    <text evidence="6">Belongs to the COQ4 family.</text>
</comment>
<dbReference type="GeneTree" id="ENSGT00390000003828"/>
<evidence type="ECO:0000256" key="3">
    <source>
        <dbReference type="ARBA" id="ARBA00023128"/>
    </source>
</evidence>
<evidence type="ECO:0000313" key="9">
    <source>
        <dbReference type="VGNC" id="VGNC:59211"/>
    </source>
</evidence>
<dbReference type="Pfam" id="PF05019">
    <property type="entry name" value="Coq4"/>
    <property type="match status" value="1"/>
</dbReference>
<keyword evidence="3 6" id="KW-0496">Mitochondrion</keyword>
<dbReference type="HOGENOM" id="CLU_132150_0_0_1"/>
<dbReference type="Proteomes" id="UP000009136">
    <property type="component" value="Chromosome 11"/>
</dbReference>
<name>F1MJK0_BOVIN</name>
<comment type="subunit">
    <text evidence="6">Component of a multi-subunit COQ enzyme complex, composed of at least COQ3, COQ4, COQ5, COQ6, COQ7 and COQ9.</text>
</comment>
<dbReference type="GeneID" id="511987"/>
<dbReference type="PANTHER" id="PTHR12922:SF7">
    <property type="entry name" value="UBIQUINONE BIOSYNTHESIS PROTEIN COQ4 HOMOLOG, MITOCHONDRIAL"/>
    <property type="match status" value="1"/>
</dbReference>
<evidence type="ECO:0000256" key="2">
    <source>
        <dbReference type="ARBA" id="ARBA00022792"/>
    </source>
</evidence>
<dbReference type="AlphaFoldDB" id="F1MJK0"/>
<comment type="subcellular location">
    <subcellularLocation>
        <location evidence="6">Mitochondrion inner membrane</location>
        <topology evidence="6">Peripheral membrane protein</topology>
        <orientation evidence="6">Matrix side</orientation>
    </subcellularLocation>
</comment>
<accession>F1MJK0</accession>
<evidence type="ECO:0000256" key="6">
    <source>
        <dbReference type="HAMAP-Rule" id="MF_03111"/>
    </source>
</evidence>
<comment type="catalytic activity">
    <reaction evidence="6">
        <text>4-hydroxy-3-methoxy-5-(all-trans-decaprenyl)benzoate + H(+) = 2-methoxy-6-(all-trans-decaprenyl)phenol + CO2</text>
        <dbReference type="Rhea" id="RHEA:81275"/>
        <dbReference type="ChEBI" id="CHEBI:15378"/>
        <dbReference type="ChEBI" id="CHEBI:16526"/>
        <dbReference type="ChEBI" id="CHEBI:50774"/>
        <dbReference type="ChEBI" id="CHEBI:62796"/>
        <dbReference type="EC" id="4.1.1.130"/>
    </reaction>
</comment>
<keyword evidence="8" id="KW-1185">Reference proteome</keyword>